<keyword evidence="1" id="KW-0472">Membrane</keyword>
<dbReference type="KEGG" id="anf:AQPE_2434"/>
<dbReference type="EMBL" id="AP018694">
    <property type="protein sequence ID" value="BBE18272.1"/>
    <property type="molecule type" value="Genomic_DNA"/>
</dbReference>
<gene>
    <name evidence="2" type="ORF">AQPE_2434</name>
</gene>
<reference evidence="2" key="1">
    <citation type="journal article" date="2020" name="Int. J. Syst. Evol. Microbiol.">
        <title>Aquipluma nitroreducens gen. nov. sp. nov., a novel facultatively anaerobic bacterium isolated from a freshwater lake.</title>
        <authorList>
            <person name="Watanabe M."/>
            <person name="Kojima H."/>
            <person name="Fukui M."/>
        </authorList>
    </citation>
    <scope>NUCLEOTIDE SEQUENCE</scope>
    <source>
        <strain evidence="2">MeG22</strain>
    </source>
</reference>
<keyword evidence="1" id="KW-0812">Transmembrane</keyword>
<evidence type="ECO:0000313" key="3">
    <source>
        <dbReference type="Proteomes" id="UP001193389"/>
    </source>
</evidence>
<dbReference type="Proteomes" id="UP001193389">
    <property type="component" value="Chromosome"/>
</dbReference>
<evidence type="ECO:0000256" key="1">
    <source>
        <dbReference type="SAM" id="Phobius"/>
    </source>
</evidence>
<organism evidence="2 3">
    <name type="scientific">Aquipluma nitroreducens</name>
    <dbReference type="NCBI Taxonomy" id="2010828"/>
    <lineage>
        <taxon>Bacteria</taxon>
        <taxon>Pseudomonadati</taxon>
        <taxon>Bacteroidota</taxon>
        <taxon>Bacteroidia</taxon>
        <taxon>Marinilabiliales</taxon>
        <taxon>Prolixibacteraceae</taxon>
        <taxon>Aquipluma</taxon>
    </lineage>
</organism>
<accession>A0A5K7S9M9</accession>
<sequence>MENNCEIKPNPGTFKENLKTWKFWRPFLSVTIGAIAGFSYYHFVGCSSGTCAITSSPYMSTIWGGAMGYFLVNSPCARGRC</sequence>
<evidence type="ECO:0000313" key="2">
    <source>
        <dbReference type="EMBL" id="BBE18272.1"/>
    </source>
</evidence>
<protein>
    <submittedName>
        <fullName evidence="2">Uncharacterized protein</fullName>
    </submittedName>
</protein>
<keyword evidence="3" id="KW-1185">Reference proteome</keyword>
<dbReference type="InterPro" id="IPR045764">
    <property type="entry name" value="DUF6132"/>
</dbReference>
<dbReference type="Pfam" id="PF19628">
    <property type="entry name" value="DUF6132"/>
    <property type="match status" value="1"/>
</dbReference>
<keyword evidence="1" id="KW-1133">Transmembrane helix</keyword>
<proteinExistence type="predicted"/>
<name>A0A5K7S9M9_9BACT</name>
<feature type="transmembrane region" description="Helical" evidence="1">
    <location>
        <begin position="23"/>
        <end position="43"/>
    </location>
</feature>
<dbReference type="RefSeq" id="WP_318351195.1">
    <property type="nucleotide sequence ID" value="NZ_AP018694.1"/>
</dbReference>
<dbReference type="AlphaFoldDB" id="A0A5K7S9M9"/>